<dbReference type="AlphaFoldDB" id="A0A420WII8"/>
<dbReference type="Proteomes" id="UP000282211">
    <property type="component" value="Unassembled WGS sequence"/>
</dbReference>
<dbReference type="CDD" id="cd06578">
    <property type="entry name" value="HemD"/>
    <property type="match status" value="1"/>
</dbReference>
<feature type="domain" description="Tetrapyrrole biosynthesis uroporphyrinogen III synthase" evidence="1">
    <location>
        <begin position="17"/>
        <end position="219"/>
    </location>
</feature>
<evidence type="ECO:0000313" key="2">
    <source>
        <dbReference type="EMBL" id="RKQ70797.1"/>
    </source>
</evidence>
<dbReference type="InterPro" id="IPR003754">
    <property type="entry name" value="4pyrrol_synth_uPrphyn_synth"/>
</dbReference>
<dbReference type="EMBL" id="RBII01000001">
    <property type="protein sequence ID" value="RKQ70797.1"/>
    <property type="molecule type" value="Genomic_DNA"/>
</dbReference>
<name>A0A420WII8_9PROT</name>
<evidence type="ECO:0000313" key="3">
    <source>
        <dbReference type="Proteomes" id="UP000282211"/>
    </source>
</evidence>
<dbReference type="Pfam" id="PF02602">
    <property type="entry name" value="HEM4"/>
    <property type="match status" value="1"/>
</dbReference>
<dbReference type="SUPFAM" id="SSF69618">
    <property type="entry name" value="HemD-like"/>
    <property type="match status" value="1"/>
</dbReference>
<gene>
    <name evidence="2" type="ORF">DES40_0097</name>
</gene>
<protein>
    <submittedName>
        <fullName evidence="2">Uroporphyrinogen-III synthase</fullName>
    </submittedName>
</protein>
<sequence length="234" mass="25407">MPPTIWVSQSLPRAETTASQFRLIGVEPVIAPALKIETLPDERELPPSGTVLIFTSRHGVSAFSGKHDAREFEVVCVGDATASLAREKGFYKVSSAQGDAKDVIAWIKKTVPDSTYIMHCTGPHAGRSIIESLRQLGYKADWKDYYISKPHSNLPLKAGGFDYITVYSPMAARVISAHLGSSPIAGTTILSISETTDTALGRIGTERRLVAKAPNQDAMEEALRLDLQIRKGLS</sequence>
<dbReference type="GO" id="GO:0004852">
    <property type="term" value="F:uroporphyrinogen-III synthase activity"/>
    <property type="evidence" value="ECO:0007669"/>
    <property type="project" value="InterPro"/>
</dbReference>
<dbReference type="InParanoid" id="A0A420WII8"/>
<comment type="caution">
    <text evidence="2">The sequence shown here is derived from an EMBL/GenBank/DDBJ whole genome shotgun (WGS) entry which is preliminary data.</text>
</comment>
<dbReference type="InterPro" id="IPR036108">
    <property type="entry name" value="4pyrrol_syn_uPrphyn_synt_sf"/>
</dbReference>
<dbReference type="GO" id="GO:0033014">
    <property type="term" value="P:tetrapyrrole biosynthetic process"/>
    <property type="evidence" value="ECO:0007669"/>
    <property type="project" value="InterPro"/>
</dbReference>
<proteinExistence type="predicted"/>
<organism evidence="2 3">
    <name type="scientific">Litorimonas taeanensis</name>
    <dbReference type="NCBI Taxonomy" id="568099"/>
    <lineage>
        <taxon>Bacteria</taxon>
        <taxon>Pseudomonadati</taxon>
        <taxon>Pseudomonadota</taxon>
        <taxon>Alphaproteobacteria</taxon>
        <taxon>Maricaulales</taxon>
        <taxon>Robiginitomaculaceae</taxon>
    </lineage>
</organism>
<reference evidence="2 3" key="1">
    <citation type="submission" date="2018-10" db="EMBL/GenBank/DDBJ databases">
        <title>Genomic Encyclopedia of Type Strains, Phase IV (KMG-IV): sequencing the most valuable type-strain genomes for metagenomic binning, comparative biology and taxonomic classification.</title>
        <authorList>
            <person name="Goeker M."/>
        </authorList>
    </citation>
    <scope>NUCLEOTIDE SEQUENCE [LARGE SCALE GENOMIC DNA]</scope>
    <source>
        <strain evidence="2 3">DSM 22008</strain>
    </source>
</reference>
<accession>A0A420WII8</accession>
<keyword evidence="3" id="KW-1185">Reference proteome</keyword>
<dbReference type="Gene3D" id="3.40.50.10090">
    <property type="match status" value="2"/>
</dbReference>
<evidence type="ECO:0000259" key="1">
    <source>
        <dbReference type="Pfam" id="PF02602"/>
    </source>
</evidence>